<reference evidence="1" key="2">
    <citation type="submission" date="2020-11" db="EMBL/GenBank/DDBJ databases">
        <authorList>
            <person name="McCartney M.A."/>
            <person name="Auch B."/>
            <person name="Kono T."/>
            <person name="Mallez S."/>
            <person name="Becker A."/>
            <person name="Gohl D.M."/>
            <person name="Silverstein K.A.T."/>
            <person name="Koren S."/>
            <person name="Bechman K.B."/>
            <person name="Herman A."/>
            <person name="Abrahante J.E."/>
            <person name="Garbe J."/>
        </authorList>
    </citation>
    <scope>NUCLEOTIDE SEQUENCE</scope>
    <source>
        <strain evidence="1">Duluth1</strain>
        <tissue evidence="1">Whole animal</tissue>
    </source>
</reference>
<dbReference type="AlphaFoldDB" id="A0A9D4BET5"/>
<protein>
    <submittedName>
        <fullName evidence="1">Uncharacterized protein</fullName>
    </submittedName>
</protein>
<reference evidence="1" key="1">
    <citation type="journal article" date="2019" name="bioRxiv">
        <title>The Genome of the Zebra Mussel, Dreissena polymorpha: A Resource for Invasive Species Research.</title>
        <authorList>
            <person name="McCartney M.A."/>
            <person name="Auch B."/>
            <person name="Kono T."/>
            <person name="Mallez S."/>
            <person name="Zhang Y."/>
            <person name="Obille A."/>
            <person name="Becker A."/>
            <person name="Abrahante J.E."/>
            <person name="Garbe J."/>
            <person name="Badalamenti J.P."/>
            <person name="Herman A."/>
            <person name="Mangelson H."/>
            <person name="Liachko I."/>
            <person name="Sullivan S."/>
            <person name="Sone E.D."/>
            <person name="Koren S."/>
            <person name="Silverstein K.A.T."/>
            <person name="Beckman K.B."/>
            <person name="Gohl D.M."/>
        </authorList>
    </citation>
    <scope>NUCLEOTIDE SEQUENCE</scope>
    <source>
        <strain evidence="1">Duluth1</strain>
        <tissue evidence="1">Whole animal</tissue>
    </source>
</reference>
<name>A0A9D4BET5_DREPO</name>
<dbReference type="EMBL" id="JAIWYP010000022">
    <property type="protein sequence ID" value="KAH3692448.1"/>
    <property type="molecule type" value="Genomic_DNA"/>
</dbReference>
<gene>
    <name evidence="1" type="ORF">DPMN_194289</name>
</gene>
<keyword evidence="2" id="KW-1185">Reference proteome</keyword>
<evidence type="ECO:0000313" key="2">
    <source>
        <dbReference type="Proteomes" id="UP000828390"/>
    </source>
</evidence>
<sequence>MNPRFSGRRLRWRLYLRKWRSPVTQLPQRLQPRCPVCVDGHCEPCGQDNTAFHQSGTRGTDQLPA</sequence>
<comment type="caution">
    <text evidence="1">The sequence shown here is derived from an EMBL/GenBank/DDBJ whole genome shotgun (WGS) entry which is preliminary data.</text>
</comment>
<evidence type="ECO:0000313" key="1">
    <source>
        <dbReference type="EMBL" id="KAH3692448.1"/>
    </source>
</evidence>
<dbReference type="Proteomes" id="UP000828390">
    <property type="component" value="Unassembled WGS sequence"/>
</dbReference>
<proteinExistence type="predicted"/>
<accession>A0A9D4BET5</accession>
<organism evidence="1 2">
    <name type="scientific">Dreissena polymorpha</name>
    <name type="common">Zebra mussel</name>
    <name type="synonym">Mytilus polymorpha</name>
    <dbReference type="NCBI Taxonomy" id="45954"/>
    <lineage>
        <taxon>Eukaryota</taxon>
        <taxon>Metazoa</taxon>
        <taxon>Spiralia</taxon>
        <taxon>Lophotrochozoa</taxon>
        <taxon>Mollusca</taxon>
        <taxon>Bivalvia</taxon>
        <taxon>Autobranchia</taxon>
        <taxon>Heteroconchia</taxon>
        <taxon>Euheterodonta</taxon>
        <taxon>Imparidentia</taxon>
        <taxon>Neoheterodontei</taxon>
        <taxon>Myida</taxon>
        <taxon>Dreissenoidea</taxon>
        <taxon>Dreissenidae</taxon>
        <taxon>Dreissena</taxon>
    </lineage>
</organism>